<evidence type="ECO:0000313" key="1">
    <source>
        <dbReference type="EMBL" id="KAE9536166.1"/>
    </source>
</evidence>
<dbReference type="CDD" id="cd00022">
    <property type="entry name" value="BIR"/>
    <property type="match status" value="1"/>
</dbReference>
<dbReference type="EMBL" id="VYZN01000024">
    <property type="protein sequence ID" value="KAE9536166.1"/>
    <property type="molecule type" value="Genomic_DNA"/>
</dbReference>
<protein>
    <submittedName>
        <fullName evidence="1">Uncharacterized protein</fullName>
    </submittedName>
</protein>
<dbReference type="OrthoDB" id="6613885at2759"/>
<dbReference type="Proteomes" id="UP000475862">
    <property type="component" value="Unassembled WGS sequence"/>
</dbReference>
<dbReference type="PANTHER" id="PTHR10044">
    <property type="entry name" value="INHIBITOR OF APOPTOSIS"/>
    <property type="match status" value="1"/>
</dbReference>
<dbReference type="PANTHER" id="PTHR10044:SF139">
    <property type="entry name" value="DEATH-ASSOCIATED INHIBITOR OF APOPTOSIS 2"/>
    <property type="match status" value="1"/>
</dbReference>
<dbReference type="Gene3D" id="1.10.1170.10">
    <property type="entry name" value="Inhibitor Of Apoptosis Protein (2mihbC-IAP-1), Chain A"/>
    <property type="match status" value="1"/>
</dbReference>
<evidence type="ECO:0000313" key="2">
    <source>
        <dbReference type="Proteomes" id="UP000475862"/>
    </source>
</evidence>
<dbReference type="GO" id="GO:0005634">
    <property type="term" value="C:nucleus"/>
    <property type="evidence" value="ECO:0007669"/>
    <property type="project" value="TreeGrafter"/>
</dbReference>
<dbReference type="GO" id="GO:0051726">
    <property type="term" value="P:regulation of cell cycle"/>
    <property type="evidence" value="ECO:0007669"/>
    <property type="project" value="TreeGrafter"/>
</dbReference>
<sequence length="420" mass="49206">MYVLHTFDLNLRHSFPVTHKSFYLIHSTSDSSVIIQPSFNQVLLFFIKFNSVKFFLFFYKKMNFQQINNSFCSLVSLVRNNAYPTYPGFTTFISRLKTFNSFPLTSSQDKYSLAESGFIYSGKKDIVECFCCGLILHHWEKEDNPWIEHSRWNPKCVYVLLSKGNQFVENVVKKYGSIELGRQYITCMDKENFKKSVTVGLLVNKQISIIILLECKLTKKVLTLDLDQWCKLMCENNFNTIIENLHTRCKRVKIADNFFYSVNVNQSTIVLYSNDNYITLSHIDLHRLKQLQHCIDLYIVEKQKKLESHQKMFDTAYTLIKSDVNGLPSSCQRNEFTNQYIQNYDFSYSYIQSEDCSFMYELLQFHFNSLSNMILQDLVMFYEIQCYYITSGSHTGAIGNEQLAINNNQQTIRIAPSSQI</sequence>
<dbReference type="InterPro" id="IPR050784">
    <property type="entry name" value="IAP"/>
</dbReference>
<dbReference type="InterPro" id="IPR001370">
    <property type="entry name" value="BIR_rpt"/>
</dbReference>
<dbReference type="GO" id="GO:0005737">
    <property type="term" value="C:cytoplasm"/>
    <property type="evidence" value="ECO:0007669"/>
    <property type="project" value="TreeGrafter"/>
</dbReference>
<comment type="caution">
    <text evidence="1">The sequence shown here is derived from an EMBL/GenBank/DDBJ whole genome shotgun (WGS) entry which is preliminary data.</text>
</comment>
<dbReference type="AlphaFoldDB" id="A0A6G0TPD2"/>
<name>A0A6G0TPD2_APHGL</name>
<dbReference type="GO" id="GO:0043027">
    <property type="term" value="F:cysteine-type endopeptidase inhibitor activity involved in apoptotic process"/>
    <property type="evidence" value="ECO:0007669"/>
    <property type="project" value="TreeGrafter"/>
</dbReference>
<dbReference type="PROSITE" id="PS50143">
    <property type="entry name" value="BIR_REPEAT_2"/>
    <property type="match status" value="1"/>
</dbReference>
<proteinExistence type="predicted"/>
<organism evidence="1 2">
    <name type="scientific">Aphis glycines</name>
    <name type="common">Soybean aphid</name>
    <dbReference type="NCBI Taxonomy" id="307491"/>
    <lineage>
        <taxon>Eukaryota</taxon>
        <taxon>Metazoa</taxon>
        <taxon>Ecdysozoa</taxon>
        <taxon>Arthropoda</taxon>
        <taxon>Hexapoda</taxon>
        <taxon>Insecta</taxon>
        <taxon>Pterygota</taxon>
        <taxon>Neoptera</taxon>
        <taxon>Paraneoptera</taxon>
        <taxon>Hemiptera</taxon>
        <taxon>Sternorrhyncha</taxon>
        <taxon>Aphidomorpha</taxon>
        <taxon>Aphidoidea</taxon>
        <taxon>Aphididae</taxon>
        <taxon>Aphidini</taxon>
        <taxon>Aphis</taxon>
        <taxon>Aphis</taxon>
    </lineage>
</organism>
<gene>
    <name evidence="1" type="ORF">AGLY_007389</name>
</gene>
<dbReference type="SUPFAM" id="SSF57924">
    <property type="entry name" value="Inhibitor of apoptosis (IAP) repeat"/>
    <property type="match status" value="1"/>
</dbReference>
<dbReference type="GO" id="GO:0061630">
    <property type="term" value="F:ubiquitin protein ligase activity"/>
    <property type="evidence" value="ECO:0007669"/>
    <property type="project" value="TreeGrafter"/>
</dbReference>
<reference evidence="1 2" key="1">
    <citation type="submission" date="2019-08" db="EMBL/GenBank/DDBJ databases">
        <title>The genome of the soybean aphid Biotype 1, its phylome, world population structure and adaptation to the North American continent.</title>
        <authorList>
            <person name="Giordano R."/>
            <person name="Donthu R.K."/>
            <person name="Hernandez A.G."/>
            <person name="Wright C.L."/>
            <person name="Zimin A.V."/>
        </authorList>
    </citation>
    <scope>NUCLEOTIDE SEQUENCE [LARGE SCALE GENOMIC DNA]</scope>
    <source>
        <tissue evidence="1">Whole aphids</tissue>
    </source>
</reference>
<dbReference type="SMART" id="SM00238">
    <property type="entry name" value="BIR"/>
    <property type="match status" value="1"/>
</dbReference>
<dbReference type="Pfam" id="PF00653">
    <property type="entry name" value="BIR"/>
    <property type="match status" value="1"/>
</dbReference>
<dbReference type="GO" id="GO:0043066">
    <property type="term" value="P:negative regulation of apoptotic process"/>
    <property type="evidence" value="ECO:0007669"/>
    <property type="project" value="TreeGrafter"/>
</dbReference>
<keyword evidence="2" id="KW-1185">Reference proteome</keyword>
<accession>A0A6G0TPD2</accession>
<dbReference type="GO" id="GO:0031398">
    <property type="term" value="P:positive regulation of protein ubiquitination"/>
    <property type="evidence" value="ECO:0007669"/>
    <property type="project" value="TreeGrafter"/>
</dbReference>